<dbReference type="Gramene" id="PGSC0003DMT400089616">
    <property type="protein sequence ID" value="PGSC0003DMT400089616"/>
    <property type="gene ID" value="PGSC0003DMG400039187"/>
</dbReference>
<organism evidence="2 3">
    <name type="scientific">Solanum tuberosum</name>
    <name type="common">Potato</name>
    <dbReference type="NCBI Taxonomy" id="4113"/>
    <lineage>
        <taxon>Eukaryota</taxon>
        <taxon>Viridiplantae</taxon>
        <taxon>Streptophyta</taxon>
        <taxon>Embryophyta</taxon>
        <taxon>Tracheophyta</taxon>
        <taxon>Spermatophyta</taxon>
        <taxon>Magnoliopsida</taxon>
        <taxon>eudicotyledons</taxon>
        <taxon>Gunneridae</taxon>
        <taxon>Pentapetalae</taxon>
        <taxon>asterids</taxon>
        <taxon>lamiids</taxon>
        <taxon>Solanales</taxon>
        <taxon>Solanaceae</taxon>
        <taxon>Solanoideae</taxon>
        <taxon>Solaneae</taxon>
        <taxon>Solanum</taxon>
    </lineage>
</organism>
<dbReference type="AlphaFoldDB" id="M1DII9"/>
<dbReference type="PaxDb" id="4113-PGSC0003DMT400089616"/>
<dbReference type="HOGENOM" id="CLU_029307_2_0_1"/>
<dbReference type="Proteomes" id="UP000011115">
    <property type="component" value="Unassembled WGS sequence"/>
</dbReference>
<feature type="compositionally biased region" description="Acidic residues" evidence="1">
    <location>
        <begin position="178"/>
        <end position="188"/>
    </location>
</feature>
<dbReference type="EnsemblPlants" id="PGSC0003DMT400089616">
    <property type="protein sequence ID" value="PGSC0003DMT400089616"/>
    <property type="gene ID" value="PGSC0003DMG400039187"/>
</dbReference>
<keyword evidence="3" id="KW-1185">Reference proteome</keyword>
<name>M1DII9_SOLTU</name>
<evidence type="ECO:0000256" key="1">
    <source>
        <dbReference type="SAM" id="MobiDB-lite"/>
    </source>
</evidence>
<sequence>MPRDDKKDVEVIPTYFTDIRRIKAEYLKYEAEKKKAAPVDSSPVVDTEALPTKAALPTSAPGPSGISSVVPSVTLSSSTAPLPLRSTTAASRPLLTQVALLRMGHLAHSAERRASKLEATIPRMIKKVLTAIMTPLSAFIDALAEWIARSPNMPADMDVLPATTRYDVRVEEVSAAESEAETDEEQLGVDEKAT</sequence>
<evidence type="ECO:0000313" key="2">
    <source>
        <dbReference type="EnsemblPlants" id="PGSC0003DMT400089616"/>
    </source>
</evidence>
<evidence type="ECO:0000313" key="3">
    <source>
        <dbReference type="Proteomes" id="UP000011115"/>
    </source>
</evidence>
<evidence type="ECO:0008006" key="4">
    <source>
        <dbReference type="Google" id="ProtNLM"/>
    </source>
</evidence>
<protein>
    <recommendedName>
        <fullName evidence="4">Polyprotein protein</fullName>
    </recommendedName>
</protein>
<dbReference type="InParanoid" id="M1DII9"/>
<reference evidence="2" key="2">
    <citation type="submission" date="2015-06" db="UniProtKB">
        <authorList>
            <consortium name="EnsemblPlants"/>
        </authorList>
    </citation>
    <scope>IDENTIFICATION</scope>
    <source>
        <strain evidence="2">DM1-3 516 R44</strain>
    </source>
</reference>
<reference evidence="3" key="1">
    <citation type="journal article" date="2011" name="Nature">
        <title>Genome sequence and analysis of the tuber crop potato.</title>
        <authorList>
            <consortium name="The Potato Genome Sequencing Consortium"/>
        </authorList>
    </citation>
    <scope>NUCLEOTIDE SEQUENCE [LARGE SCALE GENOMIC DNA]</scope>
    <source>
        <strain evidence="3">cv. DM1-3 516 R44</strain>
    </source>
</reference>
<proteinExistence type="predicted"/>
<accession>M1DII9</accession>
<feature type="region of interest" description="Disordered" evidence="1">
    <location>
        <begin position="173"/>
        <end position="194"/>
    </location>
</feature>